<dbReference type="Gene3D" id="3.40.30.110">
    <property type="match status" value="2"/>
</dbReference>
<reference evidence="3 4" key="1">
    <citation type="submission" date="2016-04" db="EMBL/GenBank/DDBJ databases">
        <title>Draft genome of Fonsecaea erecta CBS 125763.</title>
        <authorList>
            <person name="Weiss V.A."/>
            <person name="Vicente V.A."/>
            <person name="Raittz R.T."/>
            <person name="Moreno L.F."/>
            <person name="De Souza E.M."/>
            <person name="Pedrosa F.O."/>
            <person name="Steffens M.B."/>
            <person name="Faoro H."/>
            <person name="Tadra-Sfeir M.Z."/>
            <person name="Najafzadeh M.J."/>
            <person name="Felipe M.S."/>
            <person name="Teixeira M."/>
            <person name="Sun J."/>
            <person name="Xi L."/>
            <person name="Gomes R."/>
            <person name="De Azevedo C.M."/>
            <person name="Salgado C.G."/>
            <person name="Da Silva M.B."/>
            <person name="Nascimento M.F."/>
            <person name="Queiroz-Telles F."/>
            <person name="Attili D.S."/>
            <person name="Gorbushina A."/>
        </authorList>
    </citation>
    <scope>NUCLEOTIDE SEQUENCE [LARGE SCALE GENOMIC DNA]</scope>
    <source>
        <strain evidence="3 4">CBS 125763</strain>
    </source>
</reference>
<evidence type="ECO:0000259" key="2">
    <source>
        <dbReference type="Pfam" id="PF25907"/>
    </source>
</evidence>
<dbReference type="InterPro" id="IPR036249">
    <property type="entry name" value="Thioredoxin-like_sf"/>
</dbReference>
<dbReference type="Proteomes" id="UP000078343">
    <property type="component" value="Unassembled WGS sequence"/>
</dbReference>
<comment type="caution">
    <text evidence="3">The sequence shown here is derived from an EMBL/GenBank/DDBJ whole genome shotgun (WGS) entry which is preliminary data.</text>
</comment>
<gene>
    <name evidence="3" type="ORF">AYL99_00695</name>
</gene>
<dbReference type="Pfam" id="PF25907">
    <property type="entry name" value="DUF7962"/>
    <property type="match status" value="1"/>
</dbReference>
<dbReference type="AlphaFoldDB" id="A0A178ZZW6"/>
<organism evidence="3 4">
    <name type="scientific">Fonsecaea erecta</name>
    <dbReference type="NCBI Taxonomy" id="1367422"/>
    <lineage>
        <taxon>Eukaryota</taxon>
        <taxon>Fungi</taxon>
        <taxon>Dikarya</taxon>
        <taxon>Ascomycota</taxon>
        <taxon>Pezizomycotina</taxon>
        <taxon>Eurotiomycetes</taxon>
        <taxon>Chaetothyriomycetidae</taxon>
        <taxon>Chaetothyriales</taxon>
        <taxon>Herpotrichiellaceae</taxon>
        <taxon>Fonsecaea</taxon>
    </lineage>
</organism>
<proteinExistence type="predicted"/>
<dbReference type="Pfam" id="PF13417">
    <property type="entry name" value="GST_N_3"/>
    <property type="match status" value="1"/>
</dbReference>
<dbReference type="SUPFAM" id="SSF52833">
    <property type="entry name" value="Thioredoxin-like"/>
    <property type="match status" value="1"/>
</dbReference>
<keyword evidence="4" id="KW-1185">Reference proteome</keyword>
<dbReference type="InterPro" id="IPR004045">
    <property type="entry name" value="Glutathione_S-Trfase_N"/>
</dbReference>
<name>A0A178ZZW6_9EURO</name>
<accession>A0A178ZZW6</accession>
<feature type="domain" description="GST N-terminal" evidence="1">
    <location>
        <begin position="15"/>
        <end position="88"/>
    </location>
</feature>
<dbReference type="EMBL" id="LVYI01000001">
    <property type="protein sequence ID" value="OAP64723.1"/>
    <property type="molecule type" value="Genomic_DNA"/>
</dbReference>
<protein>
    <submittedName>
        <fullName evidence="3">Uncharacterized protein</fullName>
    </submittedName>
</protein>
<evidence type="ECO:0000313" key="4">
    <source>
        <dbReference type="Proteomes" id="UP000078343"/>
    </source>
</evidence>
<dbReference type="STRING" id="1367422.A0A178ZZW6"/>
<sequence>MDTPTPPPPPPPIILFTYDISVFGRKMDWYFALSGLKYFHCIVLNRLPRPVLEQLGVHYRRIPILAIGRDIYCDTRIIIDKLEELFPAARISPNSPFEKGLAHLFENWLIDGGPFWRTAGLIPPTAEVMHDPAWLKDRSSMSGRSFDMDTLMHNRPEALAHARMYFHLMEHELLADGRRYLLDTPEPTLADIHGIWTFDWTLQPRMHMLEYLEKDVISEQLFPRTFAYVDRFRKAIARKQEQHGMPEELSDADTIQKILASDFFEPEGTVDPADPLRLKKGQMVEIFPVESGFTHHDKGELVSIGVKEVVIASKPTVGEGRLRLHFPRVNFRIQPVADARL</sequence>
<feature type="domain" description="DUF7962" evidence="2">
    <location>
        <begin position="118"/>
        <end position="238"/>
    </location>
</feature>
<evidence type="ECO:0000313" key="3">
    <source>
        <dbReference type="EMBL" id="OAP64723.1"/>
    </source>
</evidence>
<dbReference type="InterPro" id="IPR058268">
    <property type="entry name" value="DUF7962"/>
</dbReference>
<dbReference type="RefSeq" id="XP_018698090.1">
    <property type="nucleotide sequence ID" value="XM_018832211.1"/>
</dbReference>
<evidence type="ECO:0000259" key="1">
    <source>
        <dbReference type="Pfam" id="PF13417"/>
    </source>
</evidence>
<dbReference type="GeneID" id="30004865"/>
<dbReference type="OrthoDB" id="202840at2759"/>